<organism evidence="8 9">
    <name type="scientific">Agromyces allii</name>
    <dbReference type="NCBI Taxonomy" id="393607"/>
    <lineage>
        <taxon>Bacteria</taxon>
        <taxon>Bacillati</taxon>
        <taxon>Actinomycetota</taxon>
        <taxon>Actinomycetes</taxon>
        <taxon>Micrococcales</taxon>
        <taxon>Microbacteriaceae</taxon>
        <taxon>Agromyces</taxon>
    </lineage>
</organism>
<keyword evidence="3 8" id="KW-0378">Hydrolase</keyword>
<dbReference type="Pfam" id="PF05592">
    <property type="entry name" value="Bac_rhamnosid"/>
    <property type="match status" value="1"/>
</dbReference>
<evidence type="ECO:0000313" key="9">
    <source>
        <dbReference type="Proteomes" id="UP001499954"/>
    </source>
</evidence>
<dbReference type="Pfam" id="PF08531">
    <property type="entry name" value="Bac_rhamnosid_N"/>
    <property type="match status" value="1"/>
</dbReference>
<dbReference type="InterPro" id="IPR008928">
    <property type="entry name" value="6-hairpin_glycosidase_sf"/>
</dbReference>
<dbReference type="InterPro" id="IPR013783">
    <property type="entry name" value="Ig-like_fold"/>
</dbReference>
<feature type="domain" description="Alpha-L-rhamnosidase concanavalin-like" evidence="4">
    <location>
        <begin position="306"/>
        <end position="433"/>
    </location>
</feature>
<protein>
    <recommendedName>
        <fullName evidence="2">alpha-L-rhamnosidase</fullName>
        <ecNumber evidence="2">3.2.1.40</ecNumber>
    </recommendedName>
</protein>
<comment type="caution">
    <text evidence="8">The sequence shown here is derived from an EMBL/GenBank/DDBJ whole genome shotgun (WGS) entry which is preliminary data.</text>
</comment>
<dbReference type="Pfam" id="PF25788">
    <property type="entry name" value="Ig_Rha78A_N"/>
    <property type="match status" value="1"/>
</dbReference>
<dbReference type="Proteomes" id="UP001499954">
    <property type="component" value="Unassembled WGS sequence"/>
</dbReference>
<dbReference type="PANTHER" id="PTHR33307">
    <property type="entry name" value="ALPHA-RHAMNOSIDASE (EUROFUNG)"/>
    <property type="match status" value="1"/>
</dbReference>
<dbReference type="Gene3D" id="1.50.10.10">
    <property type="match status" value="1"/>
</dbReference>
<evidence type="ECO:0000256" key="3">
    <source>
        <dbReference type="ARBA" id="ARBA00022801"/>
    </source>
</evidence>
<dbReference type="Pfam" id="PF17389">
    <property type="entry name" value="Bac_rhamnosid6H"/>
    <property type="match status" value="1"/>
</dbReference>
<gene>
    <name evidence="8" type="ORF">GCM10009717_03930</name>
</gene>
<evidence type="ECO:0000256" key="1">
    <source>
        <dbReference type="ARBA" id="ARBA00001445"/>
    </source>
</evidence>
<dbReference type="InterPro" id="IPR035396">
    <property type="entry name" value="Bac_rhamnosid6H"/>
</dbReference>
<evidence type="ECO:0000259" key="5">
    <source>
        <dbReference type="Pfam" id="PF08531"/>
    </source>
</evidence>
<reference evidence="9" key="1">
    <citation type="journal article" date="2019" name="Int. J. Syst. Evol. Microbiol.">
        <title>The Global Catalogue of Microorganisms (GCM) 10K type strain sequencing project: providing services to taxonomists for standard genome sequencing and annotation.</title>
        <authorList>
            <consortium name="The Broad Institute Genomics Platform"/>
            <consortium name="The Broad Institute Genome Sequencing Center for Infectious Disease"/>
            <person name="Wu L."/>
            <person name="Ma J."/>
        </authorList>
    </citation>
    <scope>NUCLEOTIDE SEQUENCE [LARGE SCALE GENOMIC DNA]</scope>
    <source>
        <strain evidence="9">JCM 13584</strain>
    </source>
</reference>
<dbReference type="EMBL" id="BAAAMK010000001">
    <property type="protein sequence ID" value="GAA1940852.1"/>
    <property type="molecule type" value="Genomic_DNA"/>
</dbReference>
<evidence type="ECO:0000259" key="6">
    <source>
        <dbReference type="Pfam" id="PF17389"/>
    </source>
</evidence>
<dbReference type="PIRSF" id="PIRSF010631">
    <property type="entry name" value="A-rhamnsds"/>
    <property type="match status" value="1"/>
</dbReference>
<dbReference type="Gene3D" id="2.60.40.10">
    <property type="entry name" value="Immunoglobulins"/>
    <property type="match status" value="1"/>
</dbReference>
<dbReference type="InterPro" id="IPR013737">
    <property type="entry name" value="Bac_rhamnosid_N"/>
</dbReference>
<dbReference type="RefSeq" id="WP_157414992.1">
    <property type="nucleotide sequence ID" value="NZ_BAAAMK010000001.1"/>
</dbReference>
<evidence type="ECO:0000256" key="2">
    <source>
        <dbReference type="ARBA" id="ARBA00012652"/>
    </source>
</evidence>
<feature type="domain" description="Alpha-L-rhamnosidase six-hairpin glycosidase" evidence="6">
    <location>
        <begin position="438"/>
        <end position="788"/>
    </location>
</feature>
<evidence type="ECO:0000259" key="4">
    <source>
        <dbReference type="Pfam" id="PF05592"/>
    </source>
</evidence>
<evidence type="ECO:0000313" key="8">
    <source>
        <dbReference type="EMBL" id="GAA1940852.1"/>
    </source>
</evidence>
<dbReference type="GO" id="GO:0016787">
    <property type="term" value="F:hydrolase activity"/>
    <property type="evidence" value="ECO:0007669"/>
    <property type="project" value="UniProtKB-KW"/>
</dbReference>
<dbReference type="PANTHER" id="PTHR33307:SF6">
    <property type="entry name" value="ALPHA-RHAMNOSIDASE (EUROFUNG)-RELATED"/>
    <property type="match status" value="1"/>
</dbReference>
<dbReference type="InterPro" id="IPR008902">
    <property type="entry name" value="Rhamnosid_concanavalin"/>
</dbReference>
<keyword evidence="9" id="KW-1185">Reference proteome</keyword>
<dbReference type="InterPro" id="IPR016007">
    <property type="entry name" value="Alpha_rhamnosid"/>
</dbReference>
<dbReference type="Gene3D" id="2.60.420.10">
    <property type="entry name" value="Maltose phosphorylase, domain 3"/>
    <property type="match status" value="1"/>
</dbReference>
<dbReference type="Pfam" id="PF17390">
    <property type="entry name" value="Bac_rhamnosid_C"/>
    <property type="match status" value="1"/>
</dbReference>
<accession>A0ABP5BDC5</accession>
<dbReference type="InterPro" id="IPR012341">
    <property type="entry name" value="6hp_glycosidase-like_sf"/>
</dbReference>
<proteinExistence type="predicted"/>
<dbReference type="SUPFAM" id="SSF48208">
    <property type="entry name" value="Six-hairpin glycosidases"/>
    <property type="match status" value="1"/>
</dbReference>
<comment type="catalytic activity">
    <reaction evidence="1">
        <text>Hydrolysis of terminal non-reducing alpha-L-rhamnose residues in alpha-L-rhamnosides.</text>
        <dbReference type="EC" id="3.2.1.40"/>
    </reaction>
</comment>
<dbReference type="EC" id="3.2.1.40" evidence="2"/>
<feature type="domain" description="Bacterial alpha-L-rhamnosidase N-terminal" evidence="5">
    <location>
        <begin position="138"/>
        <end position="279"/>
    </location>
</feature>
<evidence type="ECO:0000259" key="7">
    <source>
        <dbReference type="Pfam" id="PF17390"/>
    </source>
</evidence>
<feature type="domain" description="Alpha-L-rhamnosidase C-terminal" evidence="7">
    <location>
        <begin position="795"/>
        <end position="856"/>
    </location>
</feature>
<dbReference type="InterPro" id="IPR035398">
    <property type="entry name" value="Bac_rhamnosid_C"/>
</dbReference>
<sequence>MRAVRLRTEYLDRPLGLGIARPRFSWNCEGGLEQTAYRVQATRDGETVWDSGRVASNRMAHIAYDGAELTSRDRVEWSVELWDETDAAGEPSSTWFELGLLAPQDWTATWIAGDVALKKHARHPVDCFRTGFRTRGPVARARLYATACGVYDAHLNGRRVGEFRLAPGSTDYRKRLQYQTYDVTDLLAGEQGANRLEFRLADGWYRGSVGAYGITNLFGRQTKLLAQLEITYVDGRREVVNSDGSFAWSNDGPLRFADLEDGEIVDANLEPTYARRAHVVKPGIVPTASDNVEPREQEVFRSTLITTPSGARVLDFGQNIAGFVGFTVTAERGQQLKLRLGETLDEAGEFTQGNFQLEKPATEFGRATEMLLLTEKKSLIRGELQPTPKQEIDFTCADGENRYKTEFAVFGFRYALIETDVAFEASDFRAIAVYSDLDQTGEFECSNPAVNRFLENTRWSMKGNFLDVPTDCPTRERLGWTGDAQVFFDTAASLMDVAAFFRKWLRDLADNQAKSGKLSAVVPYSGLAMMYDTTGGSVGWADAAVLVPYRFWKRYGDEQLIREFYPMMRAYANFMIGRTGHKDRAAARANPYNRFVYEKGLHLGEWLEPAEFLDPVTARSQPSRPEEATAYLHYTMTHLAEIATALGETSDAARFTEYADGAKQAYAHLFLADGTIDTDRQAKLVRPLALGLVDGEVRERLERRLVQAVESRGHTIGTGFLSTPFVLPVLTEAGRADVAYRMLENTQAPSWLAEVEAGATTVWEHWEGTESLNHYSPGAVCQWLFDTVAGIRVDGAQHFTIAPVPGGSLTSASARYASPSGEVRSAWEFVDGELLVTVVVPSNTSADIRLPTGDVHAVGAGTFEYRLAANEALGMPERRIVETPGRTA</sequence>
<name>A0ABP5BDC5_9MICO</name>
<dbReference type="Gene3D" id="2.60.120.260">
    <property type="entry name" value="Galactose-binding domain-like"/>
    <property type="match status" value="2"/>
</dbReference>